<dbReference type="RefSeq" id="XP_015520787.1">
    <property type="nucleotide sequence ID" value="XM_015665301.1"/>
</dbReference>
<dbReference type="Proteomes" id="UP000829291">
    <property type="component" value="Chromosome 1"/>
</dbReference>
<dbReference type="KEGG" id="nlo:107225006"/>
<organism evidence="8 9">
    <name type="scientific">Neodiprion lecontei</name>
    <name type="common">Redheaded pine sawfly</name>
    <dbReference type="NCBI Taxonomy" id="441921"/>
    <lineage>
        <taxon>Eukaryota</taxon>
        <taxon>Metazoa</taxon>
        <taxon>Ecdysozoa</taxon>
        <taxon>Arthropoda</taxon>
        <taxon>Hexapoda</taxon>
        <taxon>Insecta</taxon>
        <taxon>Pterygota</taxon>
        <taxon>Neoptera</taxon>
        <taxon>Endopterygota</taxon>
        <taxon>Hymenoptera</taxon>
        <taxon>Tenthredinoidea</taxon>
        <taxon>Diprionidae</taxon>
        <taxon>Diprioninae</taxon>
        <taxon>Neodiprion</taxon>
    </lineage>
</organism>
<keyword evidence="4" id="KW-0698">rRNA processing</keyword>
<dbReference type="GO" id="GO:0032040">
    <property type="term" value="C:small-subunit processome"/>
    <property type="evidence" value="ECO:0007669"/>
    <property type="project" value="InterPro"/>
</dbReference>
<feature type="region of interest" description="Disordered" evidence="7">
    <location>
        <begin position="132"/>
        <end position="159"/>
    </location>
</feature>
<dbReference type="GO" id="GO:0030692">
    <property type="term" value="C:Noc4p-Nop14p complex"/>
    <property type="evidence" value="ECO:0007669"/>
    <property type="project" value="TreeGrafter"/>
</dbReference>
<feature type="compositionally biased region" description="Basic and acidic residues" evidence="7">
    <location>
        <begin position="378"/>
        <end position="387"/>
    </location>
</feature>
<comment type="function">
    <text evidence="6">Involved in nucleolar processing of pre-18S ribosomal RNA. Has a role in the nuclear export of 40S pre-ribosomal subunit to the cytoplasm.</text>
</comment>
<dbReference type="GeneID" id="107225006"/>
<dbReference type="OrthoDB" id="441771at2759"/>
<feature type="region of interest" description="Disordered" evidence="7">
    <location>
        <begin position="1"/>
        <end position="29"/>
    </location>
</feature>
<dbReference type="GO" id="GO:0030490">
    <property type="term" value="P:maturation of SSU-rRNA"/>
    <property type="evidence" value="ECO:0007669"/>
    <property type="project" value="TreeGrafter"/>
</dbReference>
<evidence type="ECO:0000256" key="3">
    <source>
        <dbReference type="ARBA" id="ARBA00022517"/>
    </source>
</evidence>
<dbReference type="FunCoup" id="A0A6J0C2L9">
    <property type="interactions" value="1815"/>
</dbReference>
<feature type="compositionally biased region" description="Basic and acidic residues" evidence="7">
    <location>
        <begin position="429"/>
        <end position="442"/>
    </location>
</feature>
<evidence type="ECO:0000256" key="1">
    <source>
        <dbReference type="ARBA" id="ARBA00004604"/>
    </source>
</evidence>
<feature type="region of interest" description="Disordered" evidence="7">
    <location>
        <begin position="256"/>
        <end position="509"/>
    </location>
</feature>
<protein>
    <submittedName>
        <fullName evidence="9 10">Nucleolar protein 14</fullName>
    </submittedName>
</protein>
<feature type="compositionally biased region" description="Acidic residues" evidence="7">
    <location>
        <begin position="306"/>
        <end position="318"/>
    </location>
</feature>
<evidence type="ECO:0000313" key="9">
    <source>
        <dbReference type="RefSeq" id="XP_015520787.1"/>
    </source>
</evidence>
<evidence type="ECO:0000256" key="4">
    <source>
        <dbReference type="ARBA" id="ARBA00022552"/>
    </source>
</evidence>
<feature type="compositionally biased region" description="Basic and acidic residues" evidence="7">
    <location>
        <begin position="256"/>
        <end position="286"/>
    </location>
</feature>
<keyword evidence="5" id="KW-0539">Nucleus</keyword>
<reference evidence="9" key="1">
    <citation type="submission" date="2025-04" db="UniProtKB">
        <authorList>
            <consortium name="RefSeq"/>
        </authorList>
    </citation>
    <scope>IDENTIFICATION</scope>
    <source>
        <tissue evidence="10">Thorax and Abdomen</tissue>
        <tissue evidence="9">Whole body</tissue>
    </source>
</reference>
<evidence type="ECO:0000313" key="10">
    <source>
        <dbReference type="RefSeq" id="XP_046591584.1"/>
    </source>
</evidence>
<feature type="compositionally biased region" description="Polar residues" evidence="7">
    <location>
        <begin position="443"/>
        <end position="462"/>
    </location>
</feature>
<proteinExistence type="inferred from homology"/>
<feature type="compositionally biased region" description="Basic and acidic residues" evidence="7">
    <location>
        <begin position="345"/>
        <end position="358"/>
    </location>
</feature>
<dbReference type="RefSeq" id="XP_046591584.1">
    <property type="nucleotide sequence ID" value="XM_046735628.1"/>
</dbReference>
<evidence type="ECO:0000256" key="7">
    <source>
        <dbReference type="SAM" id="MobiDB-lite"/>
    </source>
</evidence>
<evidence type="ECO:0000256" key="5">
    <source>
        <dbReference type="ARBA" id="ARBA00023242"/>
    </source>
</evidence>
<dbReference type="InterPro" id="IPR007276">
    <property type="entry name" value="Nop14"/>
</dbReference>
<name>A0A6J0C2L9_NEOLC</name>
<comment type="subcellular location">
    <subcellularLocation>
        <location evidence="1">Nucleus</location>
        <location evidence="1">Nucleolus</location>
    </subcellularLocation>
</comment>
<gene>
    <name evidence="9 10" type="primary">LOC107225006</name>
</gene>
<evidence type="ECO:0000313" key="8">
    <source>
        <dbReference type="Proteomes" id="UP000829291"/>
    </source>
</evidence>
<evidence type="ECO:0000256" key="2">
    <source>
        <dbReference type="ARBA" id="ARBA00007466"/>
    </source>
</evidence>
<dbReference type="PANTHER" id="PTHR23183">
    <property type="entry name" value="NOP14"/>
    <property type="match status" value="1"/>
</dbReference>
<dbReference type="PANTHER" id="PTHR23183:SF0">
    <property type="entry name" value="NUCLEOLAR PROTEIN 14"/>
    <property type="match status" value="1"/>
</dbReference>
<keyword evidence="8" id="KW-1185">Reference proteome</keyword>
<accession>A0A6J0C2L9</accession>
<comment type="similarity">
    <text evidence="2">Belongs to the NOP14 family.</text>
</comment>
<dbReference type="Pfam" id="PF04147">
    <property type="entry name" value="Nop14"/>
    <property type="match status" value="2"/>
</dbReference>
<sequence>MVKVKNKKRNLAETTAKKRDQSKKKSLNAFEVHINKEKHKVLGRKNKADRGLPGVARAKAINKRKNTLLHEYKVKDKSNTFVDRRIGEKNSSMTQEDKVMARFAAEKMKAHKKKNIFNLNDEELLTHRGQTLAEIEKYDDPRSDDDEYSDEENKTGKLDKDFVSEAHFGGGLLSKSDSSMSRKDLIEQLIAESKKRKAEKQKVREQTLDLTDKLDSEWKDLLPIVNASKKRVEEPYEKTKVDDYDIALRELKFEARGTPSDRLKSEEEIAKEEKEKLETLEADRLARMKGSAGNADNASKHKSADDLDDGFVVEDINEEALTYGEDGVVNGISKKKDDENLEDNNENKSVEESESRESSEDENTMPEDLINDLAHVQTLEEKLKTDTELVPNNGNQIQHKSKDPYDNIPVLKISDDNEVTKAKVNKHQRISDDADLLKKNDNRAATSTKISKSPITAESSGNGVEDKSSESDIESEAEENSDDNDSDEDNLSDLKMDESSSEEDTPLLMKNVKFSTNVTQKVMPYSKPTSTPLKSILKTVNNESSKVEKLSAEERTALIIADLLKRKEMMEKAREELPYTYAAPESIEELQKLLQHQNADYQSVIVERIIKCNHQSLAESNKEKLAKLFAYLLQHVNECMMNAEDRDIGNSFQIFDRLCPHLYDLTHALPGNAKTCIQEIMKEKHDTFELHQKKYPDLDTLILFKLVSLLFPTSDYRHPVVTPAIVFMSQILTRCRVRSRSDISKGLFICTLVLEYTLLSKRFSPSVINFLRGVIHMSTPKPSVQVIKTIPPFKCIGELSNLLVVDTDQTKIKINPESNLMLATDLNENEIDDNFRIRTFVTAVNLVSEFKTQLEELDAAYPIFEPIIKLLSMNKMSNYPENVKQRVRCILKDLNTLKNKKLEYITREKKKPKALRLYEPRIETVYDGRRHKPMSKEKAEREKLLHKYKREVKGAIREVRRDTAFLAKVQIKQQIKSDQDRKRKVKEIFGDAALQQGELNKIKRSK</sequence>
<evidence type="ECO:0000256" key="6">
    <source>
        <dbReference type="ARBA" id="ARBA00024695"/>
    </source>
</evidence>
<dbReference type="InParanoid" id="A0A6J0C2L9"/>
<dbReference type="AlphaFoldDB" id="A0A6J0C2L9"/>
<feature type="compositionally biased region" description="Acidic residues" evidence="7">
    <location>
        <begin position="471"/>
        <end position="491"/>
    </location>
</feature>
<keyword evidence="3" id="KW-0690">Ribosome biogenesis</keyword>